<keyword evidence="4 6" id="KW-0472">Membrane</keyword>
<keyword evidence="8" id="KW-1185">Reference proteome</keyword>
<dbReference type="Pfam" id="PF01226">
    <property type="entry name" value="Form_Nir_trans"/>
    <property type="match status" value="1"/>
</dbReference>
<evidence type="ECO:0000313" key="7">
    <source>
        <dbReference type="EMBL" id="EIC01741.1"/>
    </source>
</evidence>
<feature type="transmembrane region" description="Helical" evidence="6">
    <location>
        <begin position="185"/>
        <end position="207"/>
    </location>
</feature>
<comment type="caution">
    <text evidence="7">The sequence shown here is derived from an EMBL/GenBank/DDBJ whole genome shotgun (WGS) entry which is preliminary data.</text>
</comment>
<dbReference type="Gene3D" id="1.20.1080.10">
    <property type="entry name" value="Glycerol uptake facilitator protein"/>
    <property type="match status" value="1"/>
</dbReference>
<accession>H7EL16</accession>
<dbReference type="AlphaFoldDB" id="H7EL16"/>
<evidence type="ECO:0000256" key="5">
    <source>
        <dbReference type="ARBA" id="ARBA00049660"/>
    </source>
</evidence>
<evidence type="ECO:0000256" key="6">
    <source>
        <dbReference type="SAM" id="Phobius"/>
    </source>
</evidence>
<dbReference type="RefSeq" id="WP_002704494.1">
    <property type="nucleotide sequence ID" value="NZ_AGRW01000047.1"/>
</dbReference>
<feature type="transmembrane region" description="Helical" evidence="6">
    <location>
        <begin position="151"/>
        <end position="173"/>
    </location>
</feature>
<dbReference type="GO" id="GO:0005886">
    <property type="term" value="C:plasma membrane"/>
    <property type="evidence" value="ECO:0007669"/>
    <property type="project" value="TreeGrafter"/>
</dbReference>
<feature type="transmembrane region" description="Helical" evidence="6">
    <location>
        <begin position="104"/>
        <end position="131"/>
    </location>
</feature>
<dbReference type="STRING" id="907348.TresaDRAFT_1030"/>
<evidence type="ECO:0000256" key="4">
    <source>
        <dbReference type="ARBA" id="ARBA00023136"/>
    </source>
</evidence>
<evidence type="ECO:0000256" key="2">
    <source>
        <dbReference type="ARBA" id="ARBA00022692"/>
    </source>
</evidence>
<dbReference type="InterPro" id="IPR023271">
    <property type="entry name" value="Aquaporin-like"/>
</dbReference>
<keyword evidence="3 6" id="KW-1133">Transmembrane helix</keyword>
<dbReference type="PROSITE" id="PS01005">
    <property type="entry name" value="FORMATE_NITRITE_TP_1"/>
    <property type="match status" value="1"/>
</dbReference>
<dbReference type="InterPro" id="IPR000292">
    <property type="entry name" value="For/NO2_transpt"/>
</dbReference>
<feature type="transmembrane region" description="Helical" evidence="6">
    <location>
        <begin position="67"/>
        <end position="92"/>
    </location>
</feature>
<name>H7EL16_9SPIR</name>
<comment type="subcellular location">
    <subcellularLocation>
        <location evidence="1">Membrane</location>
        <topology evidence="1">Multi-pass membrane protein</topology>
    </subcellularLocation>
</comment>
<dbReference type="GO" id="GO:0015499">
    <property type="term" value="F:formate transmembrane transporter activity"/>
    <property type="evidence" value="ECO:0007669"/>
    <property type="project" value="TreeGrafter"/>
</dbReference>
<dbReference type="eggNOG" id="COG2116">
    <property type="taxonomic scope" value="Bacteria"/>
</dbReference>
<evidence type="ECO:0000256" key="3">
    <source>
        <dbReference type="ARBA" id="ARBA00022989"/>
    </source>
</evidence>
<evidence type="ECO:0000256" key="1">
    <source>
        <dbReference type="ARBA" id="ARBA00004141"/>
    </source>
</evidence>
<keyword evidence="2 6" id="KW-0812">Transmembrane</keyword>
<dbReference type="PANTHER" id="PTHR30520:SF6">
    <property type="entry name" value="FORMATE_NITRATE FAMILY TRANSPORTER (EUROFUNG)"/>
    <property type="match status" value="1"/>
</dbReference>
<feature type="transmembrane region" description="Helical" evidence="6">
    <location>
        <begin position="234"/>
        <end position="258"/>
    </location>
</feature>
<organism evidence="7 8">
    <name type="scientific">Treponema saccharophilum DSM 2985</name>
    <dbReference type="NCBI Taxonomy" id="907348"/>
    <lineage>
        <taxon>Bacteria</taxon>
        <taxon>Pseudomonadati</taxon>
        <taxon>Spirochaetota</taxon>
        <taxon>Spirochaetia</taxon>
        <taxon>Spirochaetales</taxon>
        <taxon>Treponemataceae</taxon>
        <taxon>Treponema</taxon>
    </lineage>
</organism>
<proteinExistence type="inferred from homology"/>
<feature type="transmembrane region" description="Helical" evidence="6">
    <location>
        <begin position="24"/>
        <end position="47"/>
    </location>
</feature>
<dbReference type="PANTHER" id="PTHR30520">
    <property type="entry name" value="FORMATE TRANSPORTER-RELATED"/>
    <property type="match status" value="1"/>
</dbReference>
<sequence>MNTPAEIANLYIMVGDGKTTRKSWVMFVLAVFAGIFIALGGLTSQIVSCGVVPVALGRFLSGLVFPIGLMMVIIAGGELFTGNCLIFISVLSKNTYMTAMLRSWFFVYLGNLVGGVIVSALVNFGHVLSMYDGELARLAVSTAKAKVSMPFIDAMIKGILCNFLVCIAVWVSFSTEEVPGKIVALYLPIVLFVICGFEHSVANMYFIPTGLIATHVYGYTAEGLTWLNFFWKNLLPVTIGNIIGGSILVGAGYWLVFLTQRDDD</sequence>
<reference evidence="7 8" key="1">
    <citation type="submission" date="2011-09" db="EMBL/GenBank/DDBJ databases">
        <title>The draft genome of Treponema saccharophilum DSM 2985.</title>
        <authorList>
            <consortium name="US DOE Joint Genome Institute (JGI-PGF)"/>
            <person name="Lucas S."/>
            <person name="Copeland A."/>
            <person name="Lapidus A."/>
            <person name="Glavina del Rio T."/>
            <person name="Dalin E."/>
            <person name="Tice H."/>
            <person name="Bruce D."/>
            <person name="Goodwin L."/>
            <person name="Pitluck S."/>
            <person name="Peters L."/>
            <person name="Kyrpides N."/>
            <person name="Mavromatis K."/>
            <person name="Ivanova N."/>
            <person name="Markowitz V."/>
            <person name="Cheng J.-F."/>
            <person name="Hugenholtz P."/>
            <person name="Woyke T."/>
            <person name="Wu D."/>
            <person name="Gronow S."/>
            <person name="Wellnitz S."/>
            <person name="Brambilla E."/>
            <person name="Klenk H.-P."/>
            <person name="Eisen J.A."/>
        </authorList>
    </citation>
    <scope>NUCLEOTIDE SEQUENCE [LARGE SCALE GENOMIC DNA]</scope>
    <source>
        <strain evidence="7 8">DSM 2985</strain>
    </source>
</reference>
<evidence type="ECO:0000313" key="8">
    <source>
        <dbReference type="Proteomes" id="UP000003571"/>
    </source>
</evidence>
<dbReference type="OrthoDB" id="9786493at2"/>
<gene>
    <name evidence="7" type="ORF">TresaDRAFT_1030</name>
</gene>
<protein>
    <submittedName>
        <fullName evidence="7">Formate/nitrite transporter</fullName>
    </submittedName>
</protein>
<dbReference type="PATRIC" id="fig|907348.3.peg.1599"/>
<comment type="similarity">
    <text evidence="5">Belongs to the FNT transporter (TC 1.A.16) family.</text>
</comment>
<dbReference type="InterPro" id="IPR024002">
    <property type="entry name" value="For/NO2_transpt_CS"/>
</dbReference>
<dbReference type="Proteomes" id="UP000003571">
    <property type="component" value="Unassembled WGS sequence"/>
</dbReference>
<dbReference type="EMBL" id="AGRW01000047">
    <property type="protein sequence ID" value="EIC01741.1"/>
    <property type="molecule type" value="Genomic_DNA"/>
</dbReference>